<feature type="transmembrane region" description="Helical" evidence="7">
    <location>
        <begin position="356"/>
        <end position="380"/>
    </location>
</feature>
<feature type="transmembrane region" description="Helical" evidence="7">
    <location>
        <begin position="259"/>
        <end position="285"/>
    </location>
</feature>
<feature type="domain" description="Major facilitator superfamily (MFS) profile" evidence="8">
    <location>
        <begin position="49"/>
        <end position="458"/>
    </location>
</feature>
<reference evidence="9 10" key="1">
    <citation type="submission" date="2024-05" db="EMBL/GenBank/DDBJ databases">
        <authorList>
            <person name="Yi C."/>
        </authorList>
    </citation>
    <scope>NUCLEOTIDE SEQUENCE [LARGE SCALE GENOMIC DNA]</scope>
    <source>
        <strain evidence="9 10">XS13</strain>
    </source>
</reference>
<organism evidence="9 10">
    <name type="scientific">Citricoccus nitrophenolicus</name>
    <dbReference type="NCBI Taxonomy" id="863575"/>
    <lineage>
        <taxon>Bacteria</taxon>
        <taxon>Bacillati</taxon>
        <taxon>Actinomycetota</taxon>
        <taxon>Actinomycetes</taxon>
        <taxon>Micrococcales</taxon>
        <taxon>Micrococcaceae</taxon>
        <taxon>Citricoccus</taxon>
    </lineage>
</organism>
<dbReference type="CDD" id="cd17341">
    <property type="entry name" value="MFS_NRT2_like"/>
    <property type="match status" value="1"/>
</dbReference>
<keyword evidence="6 7" id="KW-0472">Membrane</keyword>
<dbReference type="InterPro" id="IPR011701">
    <property type="entry name" value="MFS"/>
</dbReference>
<evidence type="ECO:0000256" key="3">
    <source>
        <dbReference type="ARBA" id="ARBA00022692"/>
    </source>
</evidence>
<keyword evidence="4 7" id="KW-1133">Transmembrane helix</keyword>
<evidence type="ECO:0000259" key="8">
    <source>
        <dbReference type="PROSITE" id="PS50850"/>
    </source>
</evidence>
<evidence type="ECO:0000256" key="6">
    <source>
        <dbReference type="ARBA" id="ARBA00023136"/>
    </source>
</evidence>
<feature type="transmembrane region" description="Helical" evidence="7">
    <location>
        <begin position="297"/>
        <end position="319"/>
    </location>
</feature>
<comment type="caution">
    <text evidence="9">The sequence shown here is derived from an EMBL/GenBank/DDBJ whole genome shotgun (WGS) entry which is preliminary data.</text>
</comment>
<feature type="transmembrane region" description="Helical" evidence="7">
    <location>
        <begin position="145"/>
        <end position="175"/>
    </location>
</feature>
<dbReference type="RefSeq" id="WP_347920216.1">
    <property type="nucleotide sequence ID" value="NZ_JBDXMX010000003.1"/>
</dbReference>
<gene>
    <name evidence="9" type="ORF">ABDK96_07650</name>
</gene>
<dbReference type="PANTHER" id="PTHR23515">
    <property type="entry name" value="HIGH-AFFINITY NITRATE TRANSPORTER 2.3"/>
    <property type="match status" value="1"/>
</dbReference>
<accession>A0ABV0IHA5</accession>
<dbReference type="Proteomes" id="UP001484097">
    <property type="component" value="Unassembled WGS sequence"/>
</dbReference>
<keyword evidence="10" id="KW-1185">Reference proteome</keyword>
<keyword evidence="5" id="KW-0534">Nitrate assimilation</keyword>
<evidence type="ECO:0000256" key="1">
    <source>
        <dbReference type="ARBA" id="ARBA00004651"/>
    </source>
</evidence>
<comment type="similarity">
    <text evidence="2">Belongs to the major facilitator superfamily. Nitrate/nitrite porter (TC 2.A.1.8) family.</text>
</comment>
<keyword evidence="3 7" id="KW-0812">Transmembrane</keyword>
<feature type="transmembrane region" description="Helical" evidence="7">
    <location>
        <begin position="218"/>
        <end position="238"/>
    </location>
</feature>
<dbReference type="PROSITE" id="PS50850">
    <property type="entry name" value="MFS"/>
    <property type="match status" value="1"/>
</dbReference>
<dbReference type="Gene3D" id="1.20.1250.20">
    <property type="entry name" value="MFS general substrate transporter like domains"/>
    <property type="match status" value="1"/>
</dbReference>
<sequence length="466" mass="49441">MALTAPPASTKHPTAAPPTDRLVIGPGRWVSNWRPEDPDFWRGPGRPAARRNLYWSVFCEFLGFAVWQLWSVTVVFLPAAGFDLTTSQQFWLVSLPPLVGAVLRVPYSFTVALFGGRNWTVISALLLLIPTAALALALSNPATPTWVLFAVAATAGLGGGNFASSMANITFFFPAREKGAALGLNAAGGNVGVAVAQFLVPLAVTVLAFGTFGPNLPMAGLIWIPLILLAAWGAHRYMHNLSHARNDLSGSVSALREPHLWLIAVIYVGTFGSFMGFGSVFPTLISLMFPAFSSLELWGAAISMAFLGPLVGSLARPLGGSLADRHGGARVTLACFVAMAAVTAAVVLTLPWHQFWLYLGLFLVLFTLTGVANGSSYRMIPVVFRLTVKAGDPVGHERKSSAALGLIGAVGGFGGFMIPQVLRASQEASGSFDAAFWGLAVAYLLLAVFTFAVYRRPGSRLARAHV</sequence>
<feature type="transmembrane region" description="Helical" evidence="7">
    <location>
        <begin position="52"/>
        <end position="70"/>
    </location>
</feature>
<feature type="transmembrane region" description="Helical" evidence="7">
    <location>
        <begin position="119"/>
        <end position="139"/>
    </location>
</feature>
<feature type="transmembrane region" description="Helical" evidence="7">
    <location>
        <begin position="90"/>
        <end position="107"/>
    </location>
</feature>
<name>A0ABV0IHA5_9MICC</name>
<dbReference type="InterPro" id="IPR036259">
    <property type="entry name" value="MFS_trans_sf"/>
</dbReference>
<evidence type="ECO:0000256" key="5">
    <source>
        <dbReference type="ARBA" id="ARBA00023063"/>
    </source>
</evidence>
<feature type="transmembrane region" description="Helical" evidence="7">
    <location>
        <begin position="434"/>
        <end position="454"/>
    </location>
</feature>
<feature type="transmembrane region" description="Helical" evidence="7">
    <location>
        <begin position="187"/>
        <end position="212"/>
    </location>
</feature>
<evidence type="ECO:0000313" key="9">
    <source>
        <dbReference type="EMBL" id="MEO9247548.1"/>
    </source>
</evidence>
<evidence type="ECO:0000256" key="2">
    <source>
        <dbReference type="ARBA" id="ARBA00008432"/>
    </source>
</evidence>
<evidence type="ECO:0000256" key="4">
    <source>
        <dbReference type="ARBA" id="ARBA00022989"/>
    </source>
</evidence>
<dbReference type="InterPro" id="IPR020846">
    <property type="entry name" value="MFS_dom"/>
</dbReference>
<feature type="transmembrane region" description="Helical" evidence="7">
    <location>
        <begin position="331"/>
        <end position="350"/>
    </location>
</feature>
<proteinExistence type="inferred from homology"/>
<evidence type="ECO:0000313" key="10">
    <source>
        <dbReference type="Proteomes" id="UP001484097"/>
    </source>
</evidence>
<evidence type="ECO:0000256" key="7">
    <source>
        <dbReference type="SAM" id="Phobius"/>
    </source>
</evidence>
<comment type="subcellular location">
    <subcellularLocation>
        <location evidence="1">Cell membrane</location>
        <topology evidence="1">Multi-pass membrane protein</topology>
    </subcellularLocation>
</comment>
<dbReference type="EMBL" id="JBDXMX010000003">
    <property type="protein sequence ID" value="MEO9247548.1"/>
    <property type="molecule type" value="Genomic_DNA"/>
</dbReference>
<dbReference type="Pfam" id="PF07690">
    <property type="entry name" value="MFS_1"/>
    <property type="match status" value="1"/>
</dbReference>
<dbReference type="InterPro" id="IPR044772">
    <property type="entry name" value="NO3_transporter"/>
</dbReference>
<protein>
    <submittedName>
        <fullName evidence="9">MFS transporter</fullName>
    </submittedName>
</protein>
<dbReference type="SUPFAM" id="SSF103473">
    <property type="entry name" value="MFS general substrate transporter"/>
    <property type="match status" value="1"/>
</dbReference>
<feature type="transmembrane region" description="Helical" evidence="7">
    <location>
        <begin position="401"/>
        <end position="422"/>
    </location>
</feature>